<evidence type="ECO:0000313" key="4">
    <source>
        <dbReference type="Proteomes" id="UP000271098"/>
    </source>
</evidence>
<accession>A0A3P6QBT2</accession>
<proteinExistence type="predicted"/>
<dbReference type="AlphaFoldDB" id="A0A3P6QBT2"/>
<protein>
    <recommendedName>
        <fullName evidence="2">HIT-type domain-containing protein</fullName>
    </recommendedName>
</protein>
<dbReference type="Gene3D" id="3.30.60.190">
    <property type="match status" value="1"/>
</dbReference>
<gene>
    <name evidence="3" type="ORF">GPUH_LOCUS1159</name>
</gene>
<evidence type="ECO:0000313" key="3">
    <source>
        <dbReference type="EMBL" id="VDK29491.1"/>
    </source>
</evidence>
<name>A0A3P6QBT2_9BILA</name>
<evidence type="ECO:0000259" key="2">
    <source>
        <dbReference type="PROSITE" id="PS51083"/>
    </source>
</evidence>
<dbReference type="EMBL" id="UYRT01001320">
    <property type="protein sequence ID" value="VDK29491.1"/>
    <property type="molecule type" value="Genomic_DNA"/>
</dbReference>
<dbReference type="InterPro" id="IPR039646">
    <property type="entry name" value="ZNHIT2"/>
</dbReference>
<dbReference type="Proteomes" id="UP000271098">
    <property type="component" value="Unassembled WGS sequence"/>
</dbReference>
<dbReference type="InterPro" id="IPR036322">
    <property type="entry name" value="WD40_repeat_dom_sf"/>
</dbReference>
<dbReference type="PANTHER" id="PTHR15555:SF0">
    <property type="entry name" value="ZINC FINGER HIT DOMAIN-CONTAINING PROTEIN 2"/>
    <property type="match status" value="1"/>
</dbReference>
<keyword evidence="4" id="KW-1185">Reference proteome</keyword>
<reference evidence="3 4" key="1">
    <citation type="submission" date="2018-11" db="EMBL/GenBank/DDBJ databases">
        <authorList>
            <consortium name="Pathogen Informatics"/>
        </authorList>
    </citation>
    <scope>NUCLEOTIDE SEQUENCE [LARGE SCALE GENOMIC DNA]</scope>
</reference>
<dbReference type="PANTHER" id="PTHR15555">
    <property type="entry name" value="ZINC FINGER HIT DOMAIN CONTAINING PROTEIN 2 PROTEIN FON -RELATED"/>
    <property type="match status" value="1"/>
</dbReference>
<dbReference type="PROSITE" id="PS51083">
    <property type="entry name" value="ZF_HIT"/>
    <property type="match status" value="1"/>
</dbReference>
<dbReference type="InterPro" id="IPR015943">
    <property type="entry name" value="WD40/YVTN_repeat-like_dom_sf"/>
</dbReference>
<dbReference type="GO" id="GO:0008270">
    <property type="term" value="F:zinc ion binding"/>
    <property type="evidence" value="ECO:0007669"/>
    <property type="project" value="UniProtKB-UniRule"/>
</dbReference>
<dbReference type="SUPFAM" id="SSF50978">
    <property type="entry name" value="WD40 repeat-like"/>
    <property type="match status" value="1"/>
</dbReference>
<evidence type="ECO:0000256" key="1">
    <source>
        <dbReference type="PROSITE-ProRule" id="PRU00453"/>
    </source>
</evidence>
<dbReference type="Gene3D" id="2.130.10.10">
    <property type="entry name" value="YVTN repeat-like/Quinoprotein amine dehydrogenase"/>
    <property type="match status" value="1"/>
</dbReference>
<sequence length="262" mass="28854">MFRYCYVGSGDGHLEVFKNKEYGNLLERIKTDHPMGVDCVQQLRPGLLLTASNEDSQLRITNVSPNKNIGTIGVHTGGVQQLAITSDAKCLITVGWEDSNVKLCFAMEEERISCLACGSLSSLNICPRCCLAYCSVKCYRSEMHRACSESFYRECVEKELRARGCNEANNSTKTFEEFMSEQYGSGGAQMDSNGCLAEYQSADERDLDRQLTLLGVGLNDNNLVSALSGDELKSFTALYERLEAEASGLGKSVFKKKSSCSD</sequence>
<dbReference type="InterPro" id="IPR007529">
    <property type="entry name" value="Znf_HIT"/>
</dbReference>
<keyword evidence="1" id="KW-0862">Zinc</keyword>
<dbReference type="OrthoDB" id="5994at2759"/>
<organism evidence="3 4">
    <name type="scientific">Gongylonema pulchrum</name>
    <dbReference type="NCBI Taxonomy" id="637853"/>
    <lineage>
        <taxon>Eukaryota</taxon>
        <taxon>Metazoa</taxon>
        <taxon>Ecdysozoa</taxon>
        <taxon>Nematoda</taxon>
        <taxon>Chromadorea</taxon>
        <taxon>Rhabditida</taxon>
        <taxon>Spirurina</taxon>
        <taxon>Spiruromorpha</taxon>
        <taxon>Spiruroidea</taxon>
        <taxon>Gongylonematidae</taxon>
        <taxon>Gongylonema</taxon>
    </lineage>
</organism>
<keyword evidence="1" id="KW-0863">Zinc-finger</keyword>
<feature type="domain" description="HIT-type" evidence="2">
    <location>
        <begin position="114"/>
        <end position="147"/>
    </location>
</feature>
<keyword evidence="1" id="KW-0479">Metal-binding</keyword>